<proteinExistence type="predicted"/>
<dbReference type="Proteomes" id="UP001306592">
    <property type="component" value="Unassembled WGS sequence"/>
</dbReference>
<dbReference type="InterPro" id="IPR045398">
    <property type="entry name" value="DUF6515"/>
</dbReference>
<dbReference type="Pfam" id="PF20125">
    <property type="entry name" value="DUF6515"/>
    <property type="match status" value="1"/>
</dbReference>
<organism evidence="3 4">
    <name type="scientific">Erwinia aphidicola</name>
    <dbReference type="NCBI Taxonomy" id="68334"/>
    <lineage>
        <taxon>Bacteria</taxon>
        <taxon>Pseudomonadati</taxon>
        <taxon>Pseudomonadota</taxon>
        <taxon>Gammaproteobacteria</taxon>
        <taxon>Enterobacterales</taxon>
        <taxon>Erwiniaceae</taxon>
        <taxon>Erwinia</taxon>
    </lineage>
</organism>
<feature type="transmembrane region" description="Helical" evidence="1">
    <location>
        <begin position="52"/>
        <end position="70"/>
    </location>
</feature>
<evidence type="ECO:0000256" key="2">
    <source>
        <dbReference type="SAM" id="SignalP"/>
    </source>
</evidence>
<feature type="signal peptide" evidence="2">
    <location>
        <begin position="1"/>
        <end position="21"/>
    </location>
</feature>
<keyword evidence="2" id="KW-0732">Signal</keyword>
<evidence type="ECO:0000313" key="3">
    <source>
        <dbReference type="EMBL" id="MEI2683074.1"/>
    </source>
</evidence>
<evidence type="ECO:0000256" key="1">
    <source>
        <dbReference type="SAM" id="Phobius"/>
    </source>
</evidence>
<name>A0ABU8DHU6_ERWAP</name>
<sequence>MKKVITTLFALSLLTPALASAHPGGWGPGPGPGWHHGDGGRHGGHGPGRLSFLPGAAAAVLIGGLTYYVLNGNYYQRQNDNTYVVVDRPVEHYRDSYDDMRALDYNGERFYVQDGHYYRRSINGEYLEVPRPPGL</sequence>
<gene>
    <name evidence="3" type="ORF">V8N49_15595</name>
</gene>
<feature type="chain" id="PRO_5047299542" evidence="2">
    <location>
        <begin position="22"/>
        <end position="135"/>
    </location>
</feature>
<keyword evidence="1" id="KW-0472">Membrane</keyword>
<evidence type="ECO:0000313" key="4">
    <source>
        <dbReference type="Proteomes" id="UP001306592"/>
    </source>
</evidence>
<dbReference type="EMBL" id="JBANEI010000011">
    <property type="protein sequence ID" value="MEI2683074.1"/>
    <property type="molecule type" value="Genomic_DNA"/>
</dbReference>
<accession>A0ABU8DHU6</accession>
<comment type="caution">
    <text evidence="3">The sequence shown here is derived from an EMBL/GenBank/DDBJ whole genome shotgun (WGS) entry which is preliminary data.</text>
</comment>
<dbReference type="RefSeq" id="WP_336203367.1">
    <property type="nucleotide sequence ID" value="NZ_JBANEI010000011.1"/>
</dbReference>
<keyword evidence="1" id="KW-1133">Transmembrane helix</keyword>
<protein>
    <submittedName>
        <fullName evidence="3">DUF6515 family protein</fullName>
    </submittedName>
</protein>
<reference evidence="3 4" key="1">
    <citation type="submission" date="2024-02" db="EMBL/GenBank/DDBJ databases">
        <title>First report Erwinia aphidicola in onion in Chile.</title>
        <authorList>
            <person name="Valenzuela M."/>
            <person name="Pena M."/>
            <person name="Dutta B."/>
        </authorList>
    </citation>
    <scope>NUCLEOTIDE SEQUENCE [LARGE SCALE GENOMIC DNA]</scope>
    <source>
        <strain evidence="3 4">QCJ3A</strain>
    </source>
</reference>
<keyword evidence="4" id="KW-1185">Reference proteome</keyword>
<keyword evidence="1" id="KW-0812">Transmembrane</keyword>